<evidence type="ECO:0000259" key="3">
    <source>
        <dbReference type="Pfam" id="PF01156"/>
    </source>
</evidence>
<feature type="domain" description="Inosine/uridine-preferring nucleoside hydrolase" evidence="3">
    <location>
        <begin position="15"/>
        <end position="251"/>
    </location>
</feature>
<dbReference type="EMBL" id="JAFBDR010000004">
    <property type="protein sequence ID" value="MBM7570584.1"/>
    <property type="molecule type" value="Genomic_DNA"/>
</dbReference>
<reference evidence="4 5" key="1">
    <citation type="submission" date="2021-01" db="EMBL/GenBank/DDBJ databases">
        <title>Genomic Encyclopedia of Type Strains, Phase IV (KMG-IV): sequencing the most valuable type-strain genomes for metagenomic binning, comparative biology and taxonomic classification.</title>
        <authorList>
            <person name="Goeker M."/>
        </authorList>
    </citation>
    <scope>NUCLEOTIDE SEQUENCE [LARGE SCALE GENOMIC DNA]</scope>
    <source>
        <strain evidence="4 5">DSM 23711</strain>
    </source>
</reference>
<proteinExistence type="predicted"/>
<organism evidence="4 5">
    <name type="scientific">Aquibacillus albus</name>
    <dbReference type="NCBI Taxonomy" id="1168171"/>
    <lineage>
        <taxon>Bacteria</taxon>
        <taxon>Bacillati</taxon>
        <taxon>Bacillota</taxon>
        <taxon>Bacilli</taxon>
        <taxon>Bacillales</taxon>
        <taxon>Bacillaceae</taxon>
        <taxon>Aquibacillus</taxon>
    </lineage>
</organism>
<evidence type="ECO:0000313" key="4">
    <source>
        <dbReference type="EMBL" id="MBM7570584.1"/>
    </source>
</evidence>
<gene>
    <name evidence="4" type="ORF">JOC48_001062</name>
</gene>
<sequence length="308" mass="35042">MKTNYSMPEHKRLRLIINTDAKNEADDQYAIVHALLTPKFDIRGIIAAHFGKYRFGTVPVDDSMEQSYDEINKVLRLMDLEGKVTVKKGAEEALVDESTPLVSDGARLIVEEALKADEQNPLYVIFLGPITDLAAAYLMEPSIEDKVTAVWIGGGKYPEGGREFNLSNDINAANVIMKSNIELWQVPINTYRLIRTSIAELELKVRPHGELGKYLFDQLAELNSDPAWPLPFGESWCLGDSPAVSLLVDDHDHHYREIAAPRITKDMRYVHYQKERKIRVYDYVDPRFTLDDMFSKIAVNFPAEKEKV</sequence>
<dbReference type="Proteomes" id="UP001296943">
    <property type="component" value="Unassembled WGS sequence"/>
</dbReference>
<evidence type="ECO:0000256" key="2">
    <source>
        <dbReference type="ARBA" id="ARBA00023295"/>
    </source>
</evidence>
<dbReference type="SUPFAM" id="SSF53590">
    <property type="entry name" value="Nucleoside hydrolase"/>
    <property type="match status" value="1"/>
</dbReference>
<evidence type="ECO:0000256" key="1">
    <source>
        <dbReference type="ARBA" id="ARBA00022801"/>
    </source>
</evidence>
<dbReference type="InterPro" id="IPR036452">
    <property type="entry name" value="Ribo_hydro-like"/>
</dbReference>
<evidence type="ECO:0000313" key="5">
    <source>
        <dbReference type="Proteomes" id="UP001296943"/>
    </source>
</evidence>
<dbReference type="InterPro" id="IPR001910">
    <property type="entry name" value="Inosine/uridine_hydrolase_dom"/>
</dbReference>
<dbReference type="Gene3D" id="3.90.245.10">
    <property type="entry name" value="Ribonucleoside hydrolase-like"/>
    <property type="match status" value="1"/>
</dbReference>
<keyword evidence="2" id="KW-0326">Glycosidase</keyword>
<accession>A0ABS2MXK4</accession>
<dbReference type="PANTHER" id="PTHR12304:SF4">
    <property type="entry name" value="URIDINE NUCLEOSIDASE"/>
    <property type="match status" value="1"/>
</dbReference>
<keyword evidence="1" id="KW-0378">Hydrolase</keyword>
<protein>
    <submittedName>
        <fullName evidence="4">Inosine-uridine nucleoside N-ribohydrolase</fullName>
    </submittedName>
</protein>
<dbReference type="InterPro" id="IPR023186">
    <property type="entry name" value="IUNH"/>
</dbReference>
<dbReference type="PANTHER" id="PTHR12304">
    <property type="entry name" value="INOSINE-URIDINE PREFERRING NUCLEOSIDE HYDROLASE"/>
    <property type="match status" value="1"/>
</dbReference>
<name>A0ABS2MXK4_9BACI</name>
<comment type="caution">
    <text evidence="4">The sequence shown here is derived from an EMBL/GenBank/DDBJ whole genome shotgun (WGS) entry which is preliminary data.</text>
</comment>
<keyword evidence="5" id="KW-1185">Reference proteome</keyword>
<dbReference type="RefSeq" id="WP_338024236.1">
    <property type="nucleotide sequence ID" value="NZ_JAFBDR010000004.1"/>
</dbReference>
<dbReference type="Pfam" id="PF01156">
    <property type="entry name" value="IU_nuc_hydro"/>
    <property type="match status" value="1"/>
</dbReference>